<comment type="similarity">
    <text evidence="2">Belongs to the peptidase S1 family. CLIP subfamily.</text>
</comment>
<feature type="domain" description="Peptidase S1" evidence="3">
    <location>
        <begin position="78"/>
        <end position="337"/>
    </location>
</feature>
<reference evidence="4" key="1">
    <citation type="journal article" date="2023" name="Insect Mol. Biol.">
        <title>Genome sequencing provides insights into the evolution of gene families encoding plant cell wall-degrading enzymes in longhorned beetles.</title>
        <authorList>
            <person name="Shin N.R."/>
            <person name="Okamura Y."/>
            <person name="Kirsch R."/>
            <person name="Pauchet Y."/>
        </authorList>
    </citation>
    <scope>NUCLEOTIDE SEQUENCE</scope>
    <source>
        <strain evidence="4">AMC_N1</strain>
    </source>
</reference>
<evidence type="ECO:0000259" key="3">
    <source>
        <dbReference type="PROSITE" id="PS50240"/>
    </source>
</evidence>
<dbReference type="PRINTS" id="PR00722">
    <property type="entry name" value="CHYMOTRYPSIN"/>
</dbReference>
<evidence type="ECO:0000256" key="2">
    <source>
        <dbReference type="ARBA" id="ARBA00024195"/>
    </source>
</evidence>
<sequence>MRYYTINRLKYITISLDGIHGQLVSGQISTGQTYLCLPTGTNCPTSQNGNTIDPRIVTPTQSNSLCATGYFACFGQSIACGTQYITPSTTADGQADFGTYPWQAYLRNTTNTFAGSGVLLDEYHVLTAAHKVYRNVANPTAITVIMGVWNPANSENTESSTVASITVHPSFVASTLVNDIAVLTLSQPIVLGIYQNINAICLASTGASTSYVGQTCRVSGWGQTAFTSYDAPTNPQKQVTVTVVNYSTCRTSFANSNLLGSNVDTYLDSNGEICAGGVSMRDACTQDGGSPLVCADSTGTYSLAGLVIWGKNCGQAGVYGVYVNVPYYYSWIQSILSQSVTTQAG</sequence>
<dbReference type="InterPro" id="IPR001254">
    <property type="entry name" value="Trypsin_dom"/>
</dbReference>
<dbReference type="AlphaFoldDB" id="A0AAV8XXF2"/>
<dbReference type="CDD" id="cd00190">
    <property type="entry name" value="Tryp_SPc"/>
    <property type="match status" value="1"/>
</dbReference>
<proteinExistence type="inferred from homology"/>
<accession>A0AAV8XXF2</accession>
<dbReference type="SMART" id="SM00020">
    <property type="entry name" value="Tryp_SPc"/>
    <property type="match status" value="1"/>
</dbReference>
<dbReference type="FunFam" id="2.40.10.10:FF:000068">
    <property type="entry name" value="transmembrane protease serine 2"/>
    <property type="match status" value="1"/>
</dbReference>
<gene>
    <name evidence="4" type="ORF">NQ318_000564</name>
</gene>
<keyword evidence="5" id="KW-1185">Reference proteome</keyword>
<dbReference type="GO" id="GO:0006508">
    <property type="term" value="P:proteolysis"/>
    <property type="evidence" value="ECO:0007669"/>
    <property type="project" value="InterPro"/>
</dbReference>
<evidence type="ECO:0000256" key="1">
    <source>
        <dbReference type="ARBA" id="ARBA00023157"/>
    </source>
</evidence>
<protein>
    <recommendedName>
        <fullName evidence="3">Peptidase S1 domain-containing protein</fullName>
    </recommendedName>
</protein>
<evidence type="ECO:0000313" key="4">
    <source>
        <dbReference type="EMBL" id="KAJ8943349.1"/>
    </source>
</evidence>
<dbReference type="EMBL" id="JAPWTK010000292">
    <property type="protein sequence ID" value="KAJ8943349.1"/>
    <property type="molecule type" value="Genomic_DNA"/>
</dbReference>
<dbReference type="SUPFAM" id="SSF50494">
    <property type="entry name" value="Trypsin-like serine proteases"/>
    <property type="match status" value="1"/>
</dbReference>
<evidence type="ECO:0000313" key="5">
    <source>
        <dbReference type="Proteomes" id="UP001162162"/>
    </source>
</evidence>
<dbReference type="InterPro" id="IPR009003">
    <property type="entry name" value="Peptidase_S1_PA"/>
</dbReference>
<dbReference type="PROSITE" id="PS50240">
    <property type="entry name" value="TRYPSIN_DOM"/>
    <property type="match status" value="1"/>
</dbReference>
<dbReference type="PANTHER" id="PTHR24256">
    <property type="entry name" value="TRYPTASE-RELATED"/>
    <property type="match status" value="1"/>
</dbReference>
<dbReference type="Pfam" id="PF00089">
    <property type="entry name" value="Trypsin"/>
    <property type="match status" value="1"/>
</dbReference>
<dbReference type="InterPro" id="IPR051487">
    <property type="entry name" value="Ser/Thr_Proteases_Immune/Dev"/>
</dbReference>
<dbReference type="InterPro" id="IPR043504">
    <property type="entry name" value="Peptidase_S1_PA_chymotrypsin"/>
</dbReference>
<dbReference type="Proteomes" id="UP001162162">
    <property type="component" value="Unassembled WGS sequence"/>
</dbReference>
<dbReference type="InterPro" id="IPR001314">
    <property type="entry name" value="Peptidase_S1A"/>
</dbReference>
<comment type="caution">
    <text evidence="4">The sequence shown here is derived from an EMBL/GenBank/DDBJ whole genome shotgun (WGS) entry which is preliminary data.</text>
</comment>
<dbReference type="Gene3D" id="2.40.10.10">
    <property type="entry name" value="Trypsin-like serine proteases"/>
    <property type="match status" value="1"/>
</dbReference>
<name>A0AAV8XXF2_9CUCU</name>
<dbReference type="GO" id="GO:0004252">
    <property type="term" value="F:serine-type endopeptidase activity"/>
    <property type="evidence" value="ECO:0007669"/>
    <property type="project" value="InterPro"/>
</dbReference>
<organism evidence="4 5">
    <name type="scientific">Aromia moschata</name>
    <dbReference type="NCBI Taxonomy" id="1265417"/>
    <lineage>
        <taxon>Eukaryota</taxon>
        <taxon>Metazoa</taxon>
        <taxon>Ecdysozoa</taxon>
        <taxon>Arthropoda</taxon>
        <taxon>Hexapoda</taxon>
        <taxon>Insecta</taxon>
        <taxon>Pterygota</taxon>
        <taxon>Neoptera</taxon>
        <taxon>Endopterygota</taxon>
        <taxon>Coleoptera</taxon>
        <taxon>Polyphaga</taxon>
        <taxon>Cucujiformia</taxon>
        <taxon>Chrysomeloidea</taxon>
        <taxon>Cerambycidae</taxon>
        <taxon>Cerambycinae</taxon>
        <taxon>Callichromatini</taxon>
        <taxon>Aromia</taxon>
    </lineage>
</organism>
<keyword evidence="1" id="KW-1015">Disulfide bond</keyword>